<protein>
    <submittedName>
        <fullName evidence="2">Uncharacterized protein</fullName>
    </submittedName>
</protein>
<proteinExistence type="predicted"/>
<evidence type="ECO:0000256" key="1">
    <source>
        <dbReference type="SAM" id="MobiDB-lite"/>
    </source>
</evidence>
<reference evidence="2 3" key="1">
    <citation type="journal article" date="2024" name="Science">
        <title>Giant polyketide synthase enzymes in the biosynthesis of giant marine polyether toxins.</title>
        <authorList>
            <person name="Fallon T.R."/>
            <person name="Shende V.V."/>
            <person name="Wierzbicki I.H."/>
            <person name="Pendleton A.L."/>
            <person name="Watervoot N.F."/>
            <person name="Auber R.P."/>
            <person name="Gonzalez D.J."/>
            <person name="Wisecaver J.H."/>
            <person name="Moore B.S."/>
        </authorList>
    </citation>
    <scope>NUCLEOTIDE SEQUENCE [LARGE SCALE GENOMIC DNA]</scope>
    <source>
        <strain evidence="2 3">12B1</strain>
    </source>
</reference>
<gene>
    <name evidence="2" type="ORF">AB1Y20_014839</name>
</gene>
<sequence length="542" mass="59468">MAASSASDPLDASLELPARRFHETYARGHALTAWCAFRSRAASARSDALVGAHFFILAHTRAALLLWRNATRWPPLTVRTSRRRLQLARCAAELLLLRQSWLRHAEGMSLRRWRSLAALRRLAAARGLAAARATRRGALRGWAALARARRASHLASCHAGARAAVRRRGALCRGWEKLRLLAGERVARALCVCLAQLRAVVRLAAAARRRVACEALRGRGEAWRRGVEARGARRALRTSTPHHRRSTAAAIPRGHASAPHASARHSRQAAVLRGSLKAVERAVYLWQQLSAARAAASARWRGLGCRLEAAARAARRQMVRALLHEGQEWRERQQMRRREAKESWSMKYGGFADEVRRVQARAPWSLLPCLHPHASPPCACEQGEGDEWKYHALAMCRGERRASHLLPGGAVQHDLPLACLHSPPSNQSRAAACPAINGAEPTPTGVPASVHACWPETPLCEPRGTRGSCSEATERALRVTTATSERISEWRAQVRDILLTAEDGPWKTPLQLGMAAGLDTLSLGDVGAACERDPASQIPTFH</sequence>
<organism evidence="2 3">
    <name type="scientific">Prymnesium parvum</name>
    <name type="common">Toxic golden alga</name>
    <dbReference type="NCBI Taxonomy" id="97485"/>
    <lineage>
        <taxon>Eukaryota</taxon>
        <taxon>Haptista</taxon>
        <taxon>Haptophyta</taxon>
        <taxon>Prymnesiophyceae</taxon>
        <taxon>Prymnesiales</taxon>
        <taxon>Prymnesiaceae</taxon>
        <taxon>Prymnesium</taxon>
    </lineage>
</organism>
<feature type="compositionally biased region" description="Basic residues" evidence="1">
    <location>
        <begin position="233"/>
        <end position="246"/>
    </location>
</feature>
<comment type="caution">
    <text evidence="2">The sequence shown here is derived from an EMBL/GenBank/DDBJ whole genome shotgun (WGS) entry which is preliminary data.</text>
</comment>
<keyword evidence="3" id="KW-1185">Reference proteome</keyword>
<accession>A0AB34JW23</accession>
<evidence type="ECO:0000313" key="2">
    <source>
        <dbReference type="EMBL" id="KAL1526110.1"/>
    </source>
</evidence>
<name>A0AB34JW23_PRYPA</name>
<feature type="region of interest" description="Disordered" evidence="1">
    <location>
        <begin position="233"/>
        <end position="266"/>
    </location>
</feature>
<dbReference type="Proteomes" id="UP001515480">
    <property type="component" value="Unassembled WGS sequence"/>
</dbReference>
<dbReference type="AlphaFoldDB" id="A0AB34JW23"/>
<evidence type="ECO:0000313" key="3">
    <source>
        <dbReference type="Proteomes" id="UP001515480"/>
    </source>
</evidence>
<dbReference type="EMBL" id="JBGBPQ010000003">
    <property type="protein sequence ID" value="KAL1526110.1"/>
    <property type="molecule type" value="Genomic_DNA"/>
</dbReference>